<evidence type="ECO:0000313" key="3">
    <source>
        <dbReference type="WBParaSite" id="Hba_03412"/>
    </source>
</evidence>
<reference evidence="3" key="1">
    <citation type="submission" date="2016-11" db="UniProtKB">
        <authorList>
            <consortium name="WormBaseParasite"/>
        </authorList>
    </citation>
    <scope>IDENTIFICATION</scope>
</reference>
<evidence type="ECO:0000256" key="1">
    <source>
        <dbReference type="SAM" id="Phobius"/>
    </source>
</evidence>
<dbReference type="AlphaFoldDB" id="A0A1I7WER5"/>
<organism evidence="2 3">
    <name type="scientific">Heterorhabditis bacteriophora</name>
    <name type="common">Entomopathogenic nematode worm</name>
    <dbReference type="NCBI Taxonomy" id="37862"/>
    <lineage>
        <taxon>Eukaryota</taxon>
        <taxon>Metazoa</taxon>
        <taxon>Ecdysozoa</taxon>
        <taxon>Nematoda</taxon>
        <taxon>Chromadorea</taxon>
        <taxon>Rhabditida</taxon>
        <taxon>Rhabditina</taxon>
        <taxon>Rhabditomorpha</taxon>
        <taxon>Strongyloidea</taxon>
        <taxon>Heterorhabditidae</taxon>
        <taxon>Heterorhabditis</taxon>
    </lineage>
</organism>
<keyword evidence="1" id="KW-0472">Membrane</keyword>
<sequence length="308" mass="34656">MYRNLNTNRFSLKILVGVVLSGVGNMVITSSNVFSRLCIDHLVVGDSCSLFLLSSLRILGLNFISTQSMVNLLLMDSPMLSSWLSRRVAVFESPPLWNNCFPLVGTVIWWILHLLVNNHSNNKTFDILLLADLIPFPSFSGYWLSSFLVLLFLSPFGYQPCPLRLAILTLIAICRSSATFRTSVHLSLCHLRTWFHRCFHTLLTLIFSVPRIKSPCSSSFFTSMNDVNSIPSFGSSIFGIHCSHIDCFGQVTFPFLQKIKKNKIKTVARGCNKRCLCIAKRASCPNKQEMCKVQSRHTNCVTDLISSC</sequence>
<keyword evidence="2" id="KW-1185">Reference proteome</keyword>
<keyword evidence="1" id="KW-1133">Transmembrane helix</keyword>
<feature type="transmembrane region" description="Helical" evidence="1">
    <location>
        <begin position="127"/>
        <end position="153"/>
    </location>
</feature>
<accession>A0A1I7WER5</accession>
<feature type="transmembrane region" description="Helical" evidence="1">
    <location>
        <begin position="96"/>
        <end position="115"/>
    </location>
</feature>
<evidence type="ECO:0000313" key="2">
    <source>
        <dbReference type="Proteomes" id="UP000095283"/>
    </source>
</evidence>
<proteinExistence type="predicted"/>
<keyword evidence="1" id="KW-0812">Transmembrane</keyword>
<name>A0A1I7WER5_HETBA</name>
<dbReference type="WBParaSite" id="Hba_03412">
    <property type="protein sequence ID" value="Hba_03412"/>
    <property type="gene ID" value="Hba_03412"/>
</dbReference>
<dbReference type="Proteomes" id="UP000095283">
    <property type="component" value="Unplaced"/>
</dbReference>
<feature type="transmembrane region" description="Helical" evidence="1">
    <location>
        <begin position="12"/>
        <end position="30"/>
    </location>
</feature>
<protein>
    <submittedName>
        <fullName evidence="3">G_PROTEIN_RECEP_F1_2 domain-containing protein</fullName>
    </submittedName>
</protein>